<reference evidence="2" key="1">
    <citation type="journal article" date="2023" name="Nat. Plants">
        <title>Single-cell RNA sequencing provides a high-resolution roadmap for understanding the multicellular compartmentation of specialized metabolism.</title>
        <authorList>
            <person name="Sun S."/>
            <person name="Shen X."/>
            <person name="Li Y."/>
            <person name="Li Y."/>
            <person name="Wang S."/>
            <person name="Li R."/>
            <person name="Zhang H."/>
            <person name="Shen G."/>
            <person name="Guo B."/>
            <person name="Wei J."/>
            <person name="Xu J."/>
            <person name="St-Pierre B."/>
            <person name="Chen S."/>
            <person name="Sun C."/>
        </authorList>
    </citation>
    <scope>NUCLEOTIDE SEQUENCE [LARGE SCALE GENOMIC DNA]</scope>
</reference>
<sequence>MDAYFPRRHKRSFVSPQIEDNILLSVGRFPFVQALSLTFIIRKEYSTWIQELLRLAKGCLKMEDSQILLKRSKQHWRACGMTWDKHENMKIFQGPASRSSARKLEEENEEWWLFHHFSMFLRCLPKEDTINKGGKRLKMERKQRKMMPNGDHGEDLLPEVGQPITGSKCISNKGSKDRTLLATVGSSYFRR</sequence>
<gene>
    <name evidence="1" type="ORF">M9H77_06943</name>
</gene>
<dbReference type="Proteomes" id="UP001060085">
    <property type="component" value="Linkage Group LG02"/>
</dbReference>
<keyword evidence="2" id="KW-1185">Reference proteome</keyword>
<proteinExistence type="predicted"/>
<accession>A0ACC0BTS2</accession>
<evidence type="ECO:0000313" key="2">
    <source>
        <dbReference type="Proteomes" id="UP001060085"/>
    </source>
</evidence>
<protein>
    <submittedName>
        <fullName evidence="1">Uncharacterized protein</fullName>
    </submittedName>
</protein>
<comment type="caution">
    <text evidence="1">The sequence shown here is derived from an EMBL/GenBank/DDBJ whole genome shotgun (WGS) entry which is preliminary data.</text>
</comment>
<evidence type="ECO:0000313" key="1">
    <source>
        <dbReference type="EMBL" id="KAI5675993.1"/>
    </source>
</evidence>
<name>A0ACC0BTS2_CATRO</name>
<organism evidence="1 2">
    <name type="scientific">Catharanthus roseus</name>
    <name type="common">Madagascar periwinkle</name>
    <name type="synonym">Vinca rosea</name>
    <dbReference type="NCBI Taxonomy" id="4058"/>
    <lineage>
        <taxon>Eukaryota</taxon>
        <taxon>Viridiplantae</taxon>
        <taxon>Streptophyta</taxon>
        <taxon>Embryophyta</taxon>
        <taxon>Tracheophyta</taxon>
        <taxon>Spermatophyta</taxon>
        <taxon>Magnoliopsida</taxon>
        <taxon>eudicotyledons</taxon>
        <taxon>Gunneridae</taxon>
        <taxon>Pentapetalae</taxon>
        <taxon>asterids</taxon>
        <taxon>lamiids</taxon>
        <taxon>Gentianales</taxon>
        <taxon>Apocynaceae</taxon>
        <taxon>Rauvolfioideae</taxon>
        <taxon>Vinceae</taxon>
        <taxon>Catharanthinae</taxon>
        <taxon>Catharanthus</taxon>
    </lineage>
</organism>
<dbReference type="EMBL" id="CM044702">
    <property type="protein sequence ID" value="KAI5675993.1"/>
    <property type="molecule type" value="Genomic_DNA"/>
</dbReference>